<dbReference type="InterPro" id="IPR013320">
    <property type="entry name" value="ConA-like_dom_sf"/>
</dbReference>
<evidence type="ECO:0000313" key="4">
    <source>
        <dbReference type="Proteomes" id="UP000824165"/>
    </source>
</evidence>
<dbReference type="InterPro" id="IPR017853">
    <property type="entry name" value="GH"/>
</dbReference>
<accession>A0A9D1H487</accession>
<dbReference type="PANTHER" id="PTHR42767">
    <property type="entry name" value="ENDO-BETA-1,6-GALACTANASE"/>
    <property type="match status" value="1"/>
</dbReference>
<gene>
    <name evidence="3" type="ORF">IAA60_04835</name>
</gene>
<dbReference type="Gene3D" id="2.60.40.1080">
    <property type="match status" value="1"/>
</dbReference>
<dbReference type="SUPFAM" id="SSF49899">
    <property type="entry name" value="Concanavalin A-like lectins/glucanases"/>
    <property type="match status" value="1"/>
</dbReference>
<dbReference type="PANTHER" id="PTHR42767:SF1">
    <property type="entry name" value="ENDO-BETA-1,6-GALACTANASE-LIKE DOMAIN-CONTAINING PROTEIN"/>
    <property type="match status" value="1"/>
</dbReference>
<reference evidence="3" key="1">
    <citation type="submission" date="2020-10" db="EMBL/GenBank/DDBJ databases">
        <authorList>
            <person name="Gilroy R."/>
        </authorList>
    </citation>
    <scope>NUCLEOTIDE SEQUENCE</scope>
    <source>
        <strain evidence="3">CHK181-108</strain>
    </source>
</reference>
<dbReference type="SMART" id="SM00635">
    <property type="entry name" value="BID_2"/>
    <property type="match status" value="1"/>
</dbReference>
<feature type="non-terminal residue" evidence="3">
    <location>
        <position position="1160"/>
    </location>
</feature>
<dbReference type="SUPFAM" id="SSF49373">
    <property type="entry name" value="Invasin/intimin cell-adhesion fragments"/>
    <property type="match status" value="1"/>
</dbReference>
<dbReference type="EMBL" id="DVLU01000044">
    <property type="protein sequence ID" value="HIT85219.1"/>
    <property type="molecule type" value="Genomic_DNA"/>
</dbReference>
<dbReference type="InterPro" id="IPR013780">
    <property type="entry name" value="Glyco_hydro_b"/>
</dbReference>
<dbReference type="Gene3D" id="2.60.120.200">
    <property type="match status" value="1"/>
</dbReference>
<feature type="signal peptide" evidence="1">
    <location>
        <begin position="1"/>
        <end position="23"/>
    </location>
</feature>
<dbReference type="Pfam" id="PF14587">
    <property type="entry name" value="Glyco_hydr_30_2"/>
    <property type="match status" value="1"/>
</dbReference>
<comment type="caution">
    <text evidence="3">The sequence shown here is derived from an EMBL/GenBank/DDBJ whole genome shotgun (WGS) entry which is preliminary data.</text>
</comment>
<dbReference type="GO" id="GO:0004553">
    <property type="term" value="F:hydrolase activity, hydrolyzing O-glycosyl compounds"/>
    <property type="evidence" value="ECO:0007669"/>
    <property type="project" value="InterPro"/>
</dbReference>
<evidence type="ECO:0000256" key="1">
    <source>
        <dbReference type="SAM" id="SignalP"/>
    </source>
</evidence>
<dbReference type="SUPFAM" id="SSF51445">
    <property type="entry name" value="(Trans)glycosidases"/>
    <property type="match status" value="1"/>
</dbReference>
<organism evidence="3 4">
    <name type="scientific">Candidatus Ornithomonoglobus intestinigallinarum</name>
    <dbReference type="NCBI Taxonomy" id="2840894"/>
    <lineage>
        <taxon>Bacteria</taxon>
        <taxon>Bacillati</taxon>
        <taxon>Bacillota</taxon>
        <taxon>Clostridia</taxon>
        <taxon>Candidatus Ornithomonoglobus</taxon>
    </lineage>
</organism>
<sequence length="1160" mass="125844">MRLKKIVSVLAAAAMLPAIPVLHGSAAGPVTNVRLNPAYASPFNNGEFEGWGTALCWWANRLGYSEELTQQAADLFFSENGLSLDIARYNIGGGDDPVHTHVNRSDSKVPGVWEGFKLSEDGSDVTSITYDMSNDQNQLNIALAAKKANPDIYFEGFSNSPPYFMTSSGCSSGANNALDNNLKDDMYDDFAEYIAAATLLLEKNGIKFESYSPMNEPDTDYWKANSNKQEGCHYTPGESQSKAITETRKALDAKGLTDVLVAGMDETDINKTVSNLDLLTEDALSDLGRIDTHTYKGSKRTELRNKAVSLNKDLWMSEVDGGWDGFGLADRIIADMNGMQPSAWVMWNIIDKHKDSKVFQYPAGSGIFPEAGNTCSYTGSLWGVGMGDHDAQEIVVTSKYYMFGQFTRYIEPGDTIIASSDRTLAAYNKESGDIKIVVTNPSSEDIDYNFDLSAFTSVGDTVTEIRSDKNGSEKWAEISDEAALNGKTLTAPAKANTVTTFVVKGNGPTNYASITGGFDELCVGESQRLTVETNLEYNSVEWSVSDTAVAEISEDGTITAKQAGDVTVYAKLGGYTAERTFTVPEYSRIRVSDYNITGTYSWNYDDNSDYLKASDGDLSTYFDGLVDGYVMYDCTVPYTLDVIKLASRAGYEDRSIGGIVQGSNDGEHWTDIYKVTSEIPSMAYTEITKEEMLTDKAFRRFRYTRPGDNANIAEIALYGEPYGGTLPDDEPQAVDIPEFTDNFEGETNIVGASEGSLSSKGNQVFDTQLTRYGRAFAPVKATAVSELDEALALADDQTFRLTYTMFAGWESNGKDNTLSIKDANGNELVGITLTTGGYSLKELRIGGKAAAASGNISQSRTSTSGNRTGANGWFDGSQPFRNNVDFNKTVTIKITGTGKVDVSMTGGLENISASGTLTAPVSIKSLELTGDYNSSTYRVVSYDNFDGDILNTNETKPVAPFDKNAALISLDFDNNDLSSSSPYGMAEAVGTVDYENSSLHLDGTGSGYVKLTDANGDSLLTSRDEISIAFRVKPAAADTSWWFFAAPNDNPQTFEKEHYIGLLGQSSITAERYNGGTRPSSASAAYTVNEWNDVIVSYGKDSTSVYINGVKASEQPSDFALEDILGSESVAYIGRANWGSGEYANGYIDDFTIYNFAVPE</sequence>
<dbReference type="Pfam" id="PF02368">
    <property type="entry name" value="Big_2"/>
    <property type="match status" value="1"/>
</dbReference>
<dbReference type="InterPro" id="IPR039743">
    <property type="entry name" value="6GAL/EXGAL"/>
</dbReference>
<dbReference type="InterPro" id="IPR008979">
    <property type="entry name" value="Galactose-bd-like_sf"/>
</dbReference>
<dbReference type="InterPro" id="IPR003343">
    <property type="entry name" value="Big_2"/>
</dbReference>
<reference evidence="3" key="2">
    <citation type="journal article" date="2021" name="PeerJ">
        <title>Extensive microbial diversity within the chicken gut microbiome revealed by metagenomics and culture.</title>
        <authorList>
            <person name="Gilroy R."/>
            <person name="Ravi A."/>
            <person name="Getino M."/>
            <person name="Pursley I."/>
            <person name="Horton D.L."/>
            <person name="Alikhan N.F."/>
            <person name="Baker D."/>
            <person name="Gharbi K."/>
            <person name="Hall N."/>
            <person name="Watson M."/>
            <person name="Adriaenssens E.M."/>
            <person name="Foster-Nyarko E."/>
            <person name="Jarju S."/>
            <person name="Secka A."/>
            <person name="Antonio M."/>
            <person name="Oren A."/>
            <person name="Chaudhuri R.R."/>
            <person name="La Ragione R."/>
            <person name="Hildebrand F."/>
            <person name="Pallen M.J."/>
        </authorList>
    </citation>
    <scope>NUCLEOTIDE SEQUENCE</scope>
    <source>
        <strain evidence="3">CHK181-108</strain>
    </source>
</reference>
<evidence type="ECO:0000313" key="3">
    <source>
        <dbReference type="EMBL" id="HIT85219.1"/>
    </source>
</evidence>
<feature type="chain" id="PRO_5038341946" evidence="1">
    <location>
        <begin position="24"/>
        <end position="1160"/>
    </location>
</feature>
<dbReference type="SUPFAM" id="SSF49785">
    <property type="entry name" value="Galactose-binding domain-like"/>
    <property type="match status" value="1"/>
</dbReference>
<dbReference type="Gene3D" id="2.60.40.1180">
    <property type="entry name" value="Golgi alpha-mannosidase II"/>
    <property type="match status" value="1"/>
</dbReference>
<feature type="domain" description="BIG2" evidence="2">
    <location>
        <begin position="508"/>
        <end position="582"/>
    </location>
</feature>
<dbReference type="Gene3D" id="3.20.20.80">
    <property type="entry name" value="Glycosidases"/>
    <property type="match status" value="1"/>
</dbReference>
<dbReference type="Proteomes" id="UP000824165">
    <property type="component" value="Unassembled WGS sequence"/>
</dbReference>
<dbReference type="AlphaFoldDB" id="A0A9D1H487"/>
<protein>
    <submittedName>
        <fullName evidence="3">Ig-like domain-containing protein</fullName>
    </submittedName>
</protein>
<keyword evidence="1" id="KW-0732">Signal</keyword>
<evidence type="ECO:0000259" key="2">
    <source>
        <dbReference type="SMART" id="SM00635"/>
    </source>
</evidence>
<dbReference type="InterPro" id="IPR039514">
    <property type="entry name" value="6GAL-like"/>
</dbReference>
<dbReference type="Pfam" id="PF13385">
    <property type="entry name" value="Laminin_G_3"/>
    <property type="match status" value="1"/>
</dbReference>
<dbReference type="InterPro" id="IPR008964">
    <property type="entry name" value="Invasin/intimin_cell_adhesion"/>
</dbReference>
<dbReference type="Gene3D" id="2.60.120.260">
    <property type="entry name" value="Galactose-binding domain-like"/>
    <property type="match status" value="1"/>
</dbReference>
<proteinExistence type="predicted"/>
<name>A0A9D1H487_9FIRM</name>